<keyword evidence="6 10" id="KW-0812">Transmembrane</keyword>
<dbReference type="InterPro" id="IPR035906">
    <property type="entry name" value="MetI-like_sf"/>
</dbReference>
<keyword evidence="8 10" id="KW-1133">Transmembrane helix</keyword>
<dbReference type="PANTHER" id="PTHR30614">
    <property type="entry name" value="MEMBRANE COMPONENT OF AMINO ACID ABC TRANSPORTER"/>
    <property type="match status" value="1"/>
</dbReference>
<evidence type="ECO:0000256" key="10">
    <source>
        <dbReference type="RuleBase" id="RU363032"/>
    </source>
</evidence>
<feature type="transmembrane region" description="Helical" evidence="10">
    <location>
        <begin position="84"/>
        <end position="105"/>
    </location>
</feature>
<comment type="function">
    <text evidence="1">Part of the binding-protein-dependent transport system for glutamine; probably responsible for the translocation of the substrate across the membrane.</text>
</comment>
<comment type="subcellular location">
    <subcellularLocation>
        <location evidence="2">Cell inner membrane</location>
        <topology evidence="2">Multi-pass membrane protein</topology>
    </subcellularLocation>
    <subcellularLocation>
        <location evidence="10">Cell membrane</location>
        <topology evidence="10">Multi-pass membrane protein</topology>
    </subcellularLocation>
</comment>
<evidence type="ECO:0000256" key="4">
    <source>
        <dbReference type="ARBA" id="ARBA00022448"/>
    </source>
</evidence>
<dbReference type="InterPro" id="IPR010065">
    <property type="entry name" value="AA_ABC_transptr_permease_3TM"/>
</dbReference>
<keyword evidence="9 10" id="KW-0472">Membrane</keyword>
<evidence type="ECO:0000256" key="9">
    <source>
        <dbReference type="ARBA" id="ARBA00023136"/>
    </source>
</evidence>
<dbReference type="CDD" id="cd06261">
    <property type="entry name" value="TM_PBP2"/>
    <property type="match status" value="1"/>
</dbReference>
<dbReference type="GO" id="GO:0006865">
    <property type="term" value="P:amino acid transport"/>
    <property type="evidence" value="ECO:0007669"/>
    <property type="project" value="UniProtKB-KW"/>
</dbReference>
<evidence type="ECO:0000313" key="12">
    <source>
        <dbReference type="EMBL" id="KPU59456.1"/>
    </source>
</evidence>
<reference evidence="12 13" key="1">
    <citation type="submission" date="2015-09" db="EMBL/GenBank/DDBJ databases">
        <authorList>
            <person name="Jackson K.R."/>
            <person name="Lunt B.L."/>
            <person name="Fisher J.N.B."/>
            <person name="Gardner A.V."/>
            <person name="Bailey M.E."/>
            <person name="Deus L.M."/>
            <person name="Earl A.S."/>
            <person name="Gibby P.D."/>
            <person name="Hartmann K.A."/>
            <person name="Liu J.E."/>
            <person name="Manci A.M."/>
            <person name="Nielsen D.A."/>
            <person name="Solomon M.B."/>
            <person name="Breakwell D.P."/>
            <person name="Burnett S.H."/>
            <person name="Grose J.H."/>
        </authorList>
    </citation>
    <scope>NUCLEOTIDE SEQUENCE [LARGE SCALE GENOMIC DNA]</scope>
    <source>
        <strain evidence="12 13">S613</strain>
    </source>
</reference>
<organism evidence="12 13">
    <name type="scientific">Pseudomonas fluorescens</name>
    <dbReference type="NCBI Taxonomy" id="294"/>
    <lineage>
        <taxon>Bacteria</taxon>
        <taxon>Pseudomonadati</taxon>
        <taxon>Pseudomonadota</taxon>
        <taxon>Gammaproteobacteria</taxon>
        <taxon>Pseudomonadales</taxon>
        <taxon>Pseudomonadaceae</taxon>
        <taxon>Pseudomonas</taxon>
    </lineage>
</organism>
<feature type="transmembrane region" description="Helical" evidence="10">
    <location>
        <begin position="151"/>
        <end position="172"/>
    </location>
</feature>
<evidence type="ECO:0000256" key="6">
    <source>
        <dbReference type="ARBA" id="ARBA00022692"/>
    </source>
</evidence>
<keyword evidence="4 10" id="KW-0813">Transport</keyword>
<dbReference type="InterPro" id="IPR000515">
    <property type="entry name" value="MetI-like"/>
</dbReference>
<dbReference type="SUPFAM" id="SSF161098">
    <property type="entry name" value="MetI-like"/>
    <property type="match status" value="1"/>
</dbReference>
<dbReference type="PATRIC" id="fig|294.162.peg.2854"/>
<keyword evidence="5" id="KW-1003">Cell membrane</keyword>
<evidence type="ECO:0000256" key="7">
    <source>
        <dbReference type="ARBA" id="ARBA00022970"/>
    </source>
</evidence>
<dbReference type="AlphaFoldDB" id="A0A0P8ZQT7"/>
<evidence type="ECO:0000256" key="5">
    <source>
        <dbReference type="ARBA" id="ARBA00022475"/>
    </source>
</evidence>
<evidence type="ECO:0000256" key="1">
    <source>
        <dbReference type="ARBA" id="ARBA00003159"/>
    </source>
</evidence>
<sequence>MNYEFDFHFLAGNFGVLWDGLKVTLQLALISNLVGLVLGFGLCLLTLSRWFFIRWPAQLFIEFFRCTPALLQIVWFFYCLPMLFNVFIDPITMGVLALGLNLTAFNAEAYRAGVQAVPREHEDACVALGLRPWQRTIYVILPQAFRTALPVLMTNGISILQQSALVAIVAVADLMYVGKSIATEAYRPLETYSLIALIYFALSLPIAQLVQWIERRQDTALAR</sequence>
<protein>
    <submittedName>
        <fullName evidence="12">Amino ABC transporter, permease, 3-TM region, His/Glu/Gln/Arg/opine family domain protein</fullName>
    </submittedName>
</protein>
<dbReference type="OrthoDB" id="9809799at2"/>
<evidence type="ECO:0000256" key="8">
    <source>
        <dbReference type="ARBA" id="ARBA00022989"/>
    </source>
</evidence>
<dbReference type="Proteomes" id="UP000050349">
    <property type="component" value="Unassembled WGS sequence"/>
</dbReference>
<proteinExistence type="inferred from homology"/>
<keyword evidence="7" id="KW-0029">Amino-acid transport</keyword>
<comment type="caution">
    <text evidence="12">The sequence shown here is derived from an EMBL/GenBank/DDBJ whole genome shotgun (WGS) entry which is preliminary data.</text>
</comment>
<dbReference type="RefSeq" id="WP_057397939.1">
    <property type="nucleotide sequence ID" value="NZ_LJXB01000076.1"/>
</dbReference>
<name>A0A0P8ZQT7_PSEFL</name>
<evidence type="ECO:0000313" key="13">
    <source>
        <dbReference type="Proteomes" id="UP000050349"/>
    </source>
</evidence>
<dbReference type="InterPro" id="IPR043429">
    <property type="entry name" value="ArtM/GltK/GlnP/TcyL/YhdX-like"/>
</dbReference>
<feature type="transmembrane region" description="Helical" evidence="10">
    <location>
        <begin position="23"/>
        <end position="47"/>
    </location>
</feature>
<dbReference type="Gene3D" id="1.10.3720.10">
    <property type="entry name" value="MetI-like"/>
    <property type="match status" value="1"/>
</dbReference>
<feature type="domain" description="ABC transmembrane type-1" evidence="11">
    <location>
        <begin position="21"/>
        <end position="210"/>
    </location>
</feature>
<dbReference type="EMBL" id="LJXB01000076">
    <property type="protein sequence ID" value="KPU59456.1"/>
    <property type="molecule type" value="Genomic_DNA"/>
</dbReference>
<evidence type="ECO:0000256" key="3">
    <source>
        <dbReference type="ARBA" id="ARBA00010072"/>
    </source>
</evidence>
<dbReference type="Pfam" id="PF00528">
    <property type="entry name" value="BPD_transp_1"/>
    <property type="match status" value="1"/>
</dbReference>
<dbReference type="PROSITE" id="PS50928">
    <property type="entry name" value="ABC_TM1"/>
    <property type="match status" value="1"/>
</dbReference>
<feature type="transmembrane region" description="Helical" evidence="10">
    <location>
        <begin position="192"/>
        <end position="213"/>
    </location>
</feature>
<evidence type="ECO:0000259" key="11">
    <source>
        <dbReference type="PROSITE" id="PS50928"/>
    </source>
</evidence>
<dbReference type="NCBIfam" id="TIGR01726">
    <property type="entry name" value="HEQRo_perm_3TM"/>
    <property type="match status" value="1"/>
</dbReference>
<comment type="similarity">
    <text evidence="3">Belongs to the binding-protein-dependent transport system permease family. HisMQ subfamily.</text>
</comment>
<accession>A0A0P8ZQT7</accession>
<dbReference type="GO" id="GO:0022857">
    <property type="term" value="F:transmembrane transporter activity"/>
    <property type="evidence" value="ECO:0007669"/>
    <property type="project" value="InterPro"/>
</dbReference>
<gene>
    <name evidence="12" type="ORF">AN403_3072</name>
</gene>
<evidence type="ECO:0000256" key="2">
    <source>
        <dbReference type="ARBA" id="ARBA00004429"/>
    </source>
</evidence>
<dbReference type="GO" id="GO:0043190">
    <property type="term" value="C:ATP-binding cassette (ABC) transporter complex"/>
    <property type="evidence" value="ECO:0007669"/>
    <property type="project" value="InterPro"/>
</dbReference>
<dbReference type="PANTHER" id="PTHR30614:SF20">
    <property type="entry name" value="GLUTAMINE TRANSPORT SYSTEM PERMEASE PROTEIN GLNP"/>
    <property type="match status" value="1"/>
</dbReference>